<name>A0A2I0UZZ8_9BACI</name>
<evidence type="ECO:0000313" key="2">
    <source>
        <dbReference type="Proteomes" id="UP000234956"/>
    </source>
</evidence>
<accession>A0A2I0UZZ8</accession>
<sequence length="105" mass="11991">MKSTGYSSSTALAQGELLAFHMTQNNTANKHLEAKQTVRKPHESLLPNNPLCIGVLPFDVMENTLDITIQKNKVHEVDFYHSGKDIARWFIKKSEYNKPNPDFFI</sequence>
<dbReference type="AlphaFoldDB" id="A0A2I0UZZ8"/>
<evidence type="ECO:0000313" key="1">
    <source>
        <dbReference type="EMBL" id="PKU51552.1"/>
    </source>
</evidence>
<comment type="caution">
    <text evidence="1">The sequence shown here is derived from an EMBL/GenBank/DDBJ whole genome shotgun (WGS) entry which is preliminary data.</text>
</comment>
<organism evidence="1 2">
    <name type="scientific">Lysinibacillus fusiformis</name>
    <dbReference type="NCBI Taxonomy" id="28031"/>
    <lineage>
        <taxon>Bacteria</taxon>
        <taxon>Bacillati</taxon>
        <taxon>Bacillota</taxon>
        <taxon>Bacilli</taxon>
        <taxon>Bacillales</taxon>
        <taxon>Bacillaceae</taxon>
        <taxon>Lysinibacillus</taxon>
    </lineage>
</organism>
<proteinExistence type="predicted"/>
<reference evidence="1 2" key="1">
    <citation type="submission" date="2017-10" db="EMBL/GenBank/DDBJ databases">
        <title>Draft genome of Lysinibacillus fusiformis strain Juneja, a laboratory-derived pathogen of Drosophila melanogaster.</title>
        <authorList>
            <person name="Smith B.R."/>
            <person name="Unckless R.L."/>
        </authorList>
    </citation>
    <scope>NUCLEOTIDE SEQUENCE [LARGE SCALE GENOMIC DNA]</scope>
    <source>
        <strain evidence="1 2">Juneja</strain>
    </source>
</reference>
<protein>
    <submittedName>
        <fullName evidence="1">Uncharacterized protein</fullName>
    </submittedName>
</protein>
<dbReference type="RefSeq" id="WP_036117662.1">
    <property type="nucleotide sequence ID" value="NZ_JAZBNI010000002.1"/>
</dbReference>
<gene>
    <name evidence="1" type="ORF">CRI88_12670</name>
</gene>
<dbReference type="EMBL" id="PDFK01000003">
    <property type="protein sequence ID" value="PKU51552.1"/>
    <property type="molecule type" value="Genomic_DNA"/>
</dbReference>
<dbReference type="Proteomes" id="UP000234956">
    <property type="component" value="Unassembled WGS sequence"/>
</dbReference>